<evidence type="ECO:0000313" key="3">
    <source>
        <dbReference type="Proteomes" id="UP000323632"/>
    </source>
</evidence>
<dbReference type="InterPro" id="IPR032710">
    <property type="entry name" value="NTF2-like_dom_sf"/>
</dbReference>
<organism evidence="2 3">
    <name type="scientific">Taibaiella lutea</name>
    <dbReference type="NCBI Taxonomy" id="2608001"/>
    <lineage>
        <taxon>Bacteria</taxon>
        <taxon>Pseudomonadati</taxon>
        <taxon>Bacteroidota</taxon>
        <taxon>Chitinophagia</taxon>
        <taxon>Chitinophagales</taxon>
        <taxon>Chitinophagaceae</taxon>
        <taxon>Taibaiella</taxon>
    </lineage>
</organism>
<sequence>MNLPKVVTELVNAQNNFDSTAYADCFTETAVVFDEGKTHTGRTAIKTWIDKANKEYQAVMKPIAYSETEHTLKTEVSGTFPGSPITMTYHYEFEGGLIQSLKIV</sequence>
<dbReference type="RefSeq" id="WP_150032804.1">
    <property type="nucleotide sequence ID" value="NZ_VWSH01000002.1"/>
</dbReference>
<dbReference type="EMBL" id="VWSH01000002">
    <property type="protein sequence ID" value="KAA5535125.1"/>
    <property type="molecule type" value="Genomic_DNA"/>
</dbReference>
<dbReference type="InterPro" id="IPR037401">
    <property type="entry name" value="SnoaL-like"/>
</dbReference>
<comment type="caution">
    <text evidence="2">The sequence shown here is derived from an EMBL/GenBank/DDBJ whole genome shotgun (WGS) entry which is preliminary data.</text>
</comment>
<dbReference type="SUPFAM" id="SSF54427">
    <property type="entry name" value="NTF2-like"/>
    <property type="match status" value="1"/>
</dbReference>
<dbReference type="AlphaFoldDB" id="A0A5M6CPG6"/>
<reference evidence="2 3" key="1">
    <citation type="submission" date="2019-09" db="EMBL/GenBank/DDBJ databases">
        <title>Genome sequence and assembly of Taibaiella sp.</title>
        <authorList>
            <person name="Chhetri G."/>
        </authorList>
    </citation>
    <scope>NUCLEOTIDE SEQUENCE [LARGE SCALE GENOMIC DNA]</scope>
    <source>
        <strain evidence="2 3">KVB11</strain>
    </source>
</reference>
<keyword evidence="3" id="KW-1185">Reference proteome</keyword>
<feature type="domain" description="SnoaL-like" evidence="1">
    <location>
        <begin position="7"/>
        <end position="99"/>
    </location>
</feature>
<protein>
    <submittedName>
        <fullName evidence="2">Nuclear transport factor 2 family protein</fullName>
    </submittedName>
</protein>
<dbReference type="Gene3D" id="3.10.450.50">
    <property type="match status" value="1"/>
</dbReference>
<evidence type="ECO:0000313" key="2">
    <source>
        <dbReference type="EMBL" id="KAA5535125.1"/>
    </source>
</evidence>
<dbReference type="Pfam" id="PF12680">
    <property type="entry name" value="SnoaL_2"/>
    <property type="match status" value="1"/>
</dbReference>
<proteinExistence type="predicted"/>
<evidence type="ECO:0000259" key="1">
    <source>
        <dbReference type="Pfam" id="PF12680"/>
    </source>
</evidence>
<dbReference type="Proteomes" id="UP000323632">
    <property type="component" value="Unassembled WGS sequence"/>
</dbReference>
<name>A0A5M6CPG6_9BACT</name>
<gene>
    <name evidence="2" type="ORF">F0919_11080</name>
</gene>
<accession>A0A5M6CPG6</accession>